<keyword evidence="3" id="KW-1185">Reference proteome</keyword>
<feature type="transmembrane region" description="Helical" evidence="1">
    <location>
        <begin position="212"/>
        <end position="231"/>
    </location>
</feature>
<reference evidence="2 3" key="1">
    <citation type="submission" date="2019-02" db="EMBL/GenBank/DDBJ databases">
        <title>Genome sequencing of the rare red list fungi Antrodiella citrinella (Flaviporus citrinellus).</title>
        <authorList>
            <person name="Buettner E."/>
            <person name="Kellner H."/>
        </authorList>
    </citation>
    <scope>NUCLEOTIDE SEQUENCE [LARGE SCALE GENOMIC DNA]</scope>
    <source>
        <strain evidence="2 3">DSM 108506</strain>
    </source>
</reference>
<dbReference type="PRINTS" id="PR00081">
    <property type="entry name" value="GDHRDH"/>
</dbReference>
<dbReference type="GO" id="GO:0047560">
    <property type="term" value="F:3-dehydrosphinganine reductase activity"/>
    <property type="evidence" value="ECO:0007669"/>
    <property type="project" value="TreeGrafter"/>
</dbReference>
<comment type="caution">
    <text evidence="2">The sequence shown here is derived from an EMBL/GenBank/DDBJ whole genome shotgun (WGS) entry which is preliminary data.</text>
</comment>
<dbReference type="GO" id="GO:0005789">
    <property type="term" value="C:endoplasmic reticulum membrane"/>
    <property type="evidence" value="ECO:0007669"/>
    <property type="project" value="TreeGrafter"/>
</dbReference>
<dbReference type="GO" id="GO:0030148">
    <property type="term" value="P:sphingolipid biosynthetic process"/>
    <property type="evidence" value="ECO:0007669"/>
    <property type="project" value="TreeGrafter"/>
</dbReference>
<keyword evidence="1" id="KW-0812">Transmembrane</keyword>
<dbReference type="InterPro" id="IPR036291">
    <property type="entry name" value="NAD(P)-bd_dom_sf"/>
</dbReference>
<evidence type="ECO:0000256" key="1">
    <source>
        <dbReference type="SAM" id="Phobius"/>
    </source>
</evidence>
<feature type="transmembrane region" description="Helical" evidence="1">
    <location>
        <begin position="6"/>
        <end position="23"/>
    </location>
</feature>
<dbReference type="OrthoDB" id="10267115at2759"/>
<evidence type="ECO:0008006" key="4">
    <source>
        <dbReference type="Google" id="ProtNLM"/>
    </source>
</evidence>
<dbReference type="Gene3D" id="3.40.50.720">
    <property type="entry name" value="NAD(P)-binding Rossmann-like Domain"/>
    <property type="match status" value="1"/>
</dbReference>
<dbReference type="PANTHER" id="PTHR43550:SF3">
    <property type="entry name" value="3-KETODIHYDROSPHINGOSINE REDUCTASE"/>
    <property type="match status" value="1"/>
</dbReference>
<sequence>MNVVLIVVAVVFGVLLYEIFVMFNKKKWAPKGKHCYVTGGTAGLGLALALKLTKEGANVSVIARNQERLDKALKEMEAVRQSPDQILKTYSYAVHTTAEAEASLDAACQPYGGRSPDALFLCAGTARPGFFVEQDEATLKQSFDEIYWLAAMPALAAAKRFSSESEAEAKGKKIVFVSSALAYFSIVGYTTYSPAKFAIRGLAEALHSELMLYGVDIHIFFPGTIFSPGLITENKTKPKITLKIEERDEGMSPERWADELLKGVRDGDFHVVGDFIGRVFRSATRGASPSTRSGLVDFVYLMIGVFGVPPWRKGVDKVVREHIPEHQEYLKERGLKK</sequence>
<evidence type="ECO:0000313" key="3">
    <source>
        <dbReference type="Proteomes" id="UP000308730"/>
    </source>
</evidence>
<name>A0A4S4N6N9_9APHY</name>
<dbReference type="EMBL" id="SGPM01000045">
    <property type="protein sequence ID" value="THH31500.1"/>
    <property type="molecule type" value="Genomic_DNA"/>
</dbReference>
<keyword evidence="1" id="KW-0472">Membrane</keyword>
<dbReference type="GO" id="GO:0006666">
    <property type="term" value="P:3-keto-sphinganine metabolic process"/>
    <property type="evidence" value="ECO:0007669"/>
    <property type="project" value="TreeGrafter"/>
</dbReference>
<dbReference type="AlphaFoldDB" id="A0A4S4N6N9"/>
<dbReference type="Pfam" id="PF00106">
    <property type="entry name" value="adh_short"/>
    <property type="match status" value="1"/>
</dbReference>
<evidence type="ECO:0000313" key="2">
    <source>
        <dbReference type="EMBL" id="THH31500.1"/>
    </source>
</evidence>
<dbReference type="InterPro" id="IPR002347">
    <property type="entry name" value="SDR_fam"/>
</dbReference>
<dbReference type="Proteomes" id="UP000308730">
    <property type="component" value="Unassembled WGS sequence"/>
</dbReference>
<dbReference type="SUPFAM" id="SSF51735">
    <property type="entry name" value="NAD(P)-binding Rossmann-fold domains"/>
    <property type="match status" value="1"/>
</dbReference>
<proteinExistence type="predicted"/>
<protein>
    <recommendedName>
        <fullName evidence="4">3-dehydrosphinganine reductase</fullName>
    </recommendedName>
</protein>
<feature type="transmembrane region" description="Helical" evidence="1">
    <location>
        <begin position="174"/>
        <end position="192"/>
    </location>
</feature>
<gene>
    <name evidence="2" type="ORF">EUX98_g2665</name>
</gene>
<keyword evidence="1" id="KW-1133">Transmembrane helix</keyword>
<organism evidence="2 3">
    <name type="scientific">Antrodiella citrinella</name>
    <dbReference type="NCBI Taxonomy" id="2447956"/>
    <lineage>
        <taxon>Eukaryota</taxon>
        <taxon>Fungi</taxon>
        <taxon>Dikarya</taxon>
        <taxon>Basidiomycota</taxon>
        <taxon>Agaricomycotina</taxon>
        <taxon>Agaricomycetes</taxon>
        <taxon>Polyporales</taxon>
        <taxon>Steccherinaceae</taxon>
        <taxon>Antrodiella</taxon>
    </lineage>
</organism>
<accession>A0A4S4N6N9</accession>
<dbReference type="PANTHER" id="PTHR43550">
    <property type="entry name" value="3-KETODIHYDROSPHINGOSINE REDUCTASE"/>
    <property type="match status" value="1"/>
</dbReference>